<sequence>MCTSLSITDSQNNIYQGRTLELTEDLPSWITYYPANTFFQKKAPNGENGINYTSKFDILAITTEVYFDGDNHNIFQGLNSAGLTFSANMISEAELTPINPENYYLSLPVTALGEWALSLFSHVDDVKKAVENGYFWSPILVNFRNLTSPFHYAFYDKHGGSIIVEAVNGKLQVFDNPTRVMTNGPDFQWHLKNLNNYTQLSNLDISTSLLGNIRVTQPDSGIATSNLPSSDTSVGRFIRAVFYSTYAPKVDNAKDAMITLAHIMNNFDRTKNMTVDNMGEGEGTQNSLLSEYTVWSCLSDLSNGVIYIRGYGEMNYNQYSISQFSSAGKPVFQQLDIY</sequence>
<evidence type="ECO:0000313" key="6">
    <source>
        <dbReference type="Proteomes" id="UP000254208"/>
    </source>
</evidence>
<protein>
    <submittedName>
        <fullName evidence="5">Choloylglycine hydrolase</fullName>
        <ecNumber evidence="5">3.5.1.24</ecNumber>
    </submittedName>
    <submittedName>
        <fullName evidence="4">Linear amide C-N hydrolase</fullName>
    </submittedName>
</protein>
<dbReference type="Gene3D" id="3.60.60.10">
    <property type="entry name" value="Penicillin V Acylase, Chain A"/>
    <property type="match status" value="1"/>
</dbReference>
<dbReference type="Proteomes" id="UP000254208">
    <property type="component" value="Unassembled WGS sequence"/>
</dbReference>
<evidence type="ECO:0000313" key="5">
    <source>
        <dbReference type="EMBL" id="SUC30051.1"/>
    </source>
</evidence>
<dbReference type="EMBL" id="JARVQW010000003">
    <property type="protein sequence ID" value="MDH2305365.1"/>
    <property type="molecule type" value="Genomic_DNA"/>
</dbReference>
<dbReference type="GO" id="GO:0045302">
    <property type="term" value="F:choloylglycine hydrolase activity"/>
    <property type="evidence" value="ECO:0007669"/>
    <property type="project" value="UniProtKB-EC"/>
</dbReference>
<dbReference type="Proteomes" id="UP001162044">
    <property type="component" value="Unassembled WGS sequence"/>
</dbReference>
<dbReference type="InterPro" id="IPR029055">
    <property type="entry name" value="Ntn_hydrolases_N"/>
</dbReference>
<dbReference type="SUPFAM" id="SSF56235">
    <property type="entry name" value="N-terminal nucleophile aminohydrolases (Ntn hydrolases)"/>
    <property type="match status" value="1"/>
</dbReference>
<dbReference type="AlphaFoldDB" id="A0A2U9LBV2"/>
<reference evidence="4" key="3">
    <citation type="submission" date="2023-10" db="EMBL/GenBank/DDBJ databases">
        <title>Analysis of Resistance Genes of Carbapenem-resistant Providencia rettgeri.</title>
        <authorList>
            <person name="Liu M."/>
        </authorList>
    </citation>
    <scope>NUCLEOTIDE SEQUENCE</scope>
    <source>
        <strain evidence="4">QITACRE101</strain>
    </source>
</reference>
<evidence type="ECO:0000259" key="3">
    <source>
        <dbReference type="Pfam" id="PF02275"/>
    </source>
</evidence>
<feature type="domain" description="Choloylglycine hydrolase/NAAA C-terminal" evidence="3">
    <location>
        <begin position="2"/>
        <end position="322"/>
    </location>
</feature>
<evidence type="ECO:0000313" key="4">
    <source>
        <dbReference type="EMBL" id="MDH2305365.1"/>
    </source>
</evidence>
<reference evidence="5 6" key="1">
    <citation type="submission" date="2018-06" db="EMBL/GenBank/DDBJ databases">
        <authorList>
            <consortium name="Pathogen Informatics"/>
            <person name="Doyle S."/>
        </authorList>
    </citation>
    <scope>NUCLEOTIDE SEQUENCE [LARGE SCALE GENOMIC DNA]</scope>
    <source>
        <strain evidence="5 6">NCTC11801</strain>
    </source>
</reference>
<keyword evidence="2 5" id="KW-0378">Hydrolase</keyword>
<accession>A0A2U9LBV2</accession>
<evidence type="ECO:0000256" key="2">
    <source>
        <dbReference type="ARBA" id="ARBA00022801"/>
    </source>
</evidence>
<dbReference type="OMA" id="PHEFVTW"/>
<reference evidence="4" key="2">
    <citation type="submission" date="2023-04" db="EMBL/GenBank/DDBJ databases">
        <authorList>
            <person name="Li W."/>
        </authorList>
    </citation>
    <scope>NUCLEOTIDE SEQUENCE</scope>
    <source>
        <strain evidence="4">QITACRE101</strain>
    </source>
</reference>
<dbReference type="PANTHER" id="PTHR35527:SF2">
    <property type="entry name" value="HYDROLASE"/>
    <property type="match status" value="1"/>
</dbReference>
<dbReference type="InterPro" id="IPR029132">
    <property type="entry name" value="CBAH/NAAA_C"/>
</dbReference>
<dbReference type="RefSeq" id="WP_004905208.1">
    <property type="nucleotide sequence ID" value="NZ_ABEXOA020000044.1"/>
</dbReference>
<name>A0A2U9LBV2_PRORE</name>
<dbReference type="EC" id="3.5.1.24" evidence="5"/>
<evidence type="ECO:0000256" key="1">
    <source>
        <dbReference type="ARBA" id="ARBA00006625"/>
    </source>
</evidence>
<gene>
    <name evidence="5" type="primary">cbh</name>
    <name evidence="5" type="ORF">NCTC11801_00966</name>
    <name evidence="4" type="ORF">QDQ51_08055</name>
</gene>
<comment type="similarity">
    <text evidence="1">Belongs to the peptidase C59 family.</text>
</comment>
<dbReference type="Pfam" id="PF02275">
    <property type="entry name" value="CBAH"/>
    <property type="match status" value="1"/>
</dbReference>
<proteinExistence type="inferred from homology"/>
<dbReference type="InterPro" id="IPR052193">
    <property type="entry name" value="Peptidase_C59"/>
</dbReference>
<dbReference type="EMBL" id="UGTZ01000001">
    <property type="protein sequence ID" value="SUC30051.1"/>
    <property type="molecule type" value="Genomic_DNA"/>
</dbReference>
<dbReference type="PANTHER" id="PTHR35527">
    <property type="entry name" value="CHOLOYLGLYCINE HYDROLASE"/>
    <property type="match status" value="1"/>
</dbReference>
<dbReference type="OrthoDB" id="9794717at2"/>
<organism evidence="5 6">
    <name type="scientific">Providencia rettgeri</name>
    <dbReference type="NCBI Taxonomy" id="587"/>
    <lineage>
        <taxon>Bacteria</taxon>
        <taxon>Pseudomonadati</taxon>
        <taxon>Pseudomonadota</taxon>
        <taxon>Gammaproteobacteria</taxon>
        <taxon>Enterobacterales</taxon>
        <taxon>Morganellaceae</taxon>
        <taxon>Providencia</taxon>
    </lineage>
</organism>
<dbReference type="GeneID" id="93672021"/>